<organism evidence="3 4">
    <name type="scientific">Rosa chinensis</name>
    <name type="common">China rose</name>
    <dbReference type="NCBI Taxonomy" id="74649"/>
    <lineage>
        <taxon>Eukaryota</taxon>
        <taxon>Viridiplantae</taxon>
        <taxon>Streptophyta</taxon>
        <taxon>Embryophyta</taxon>
        <taxon>Tracheophyta</taxon>
        <taxon>Spermatophyta</taxon>
        <taxon>Magnoliopsida</taxon>
        <taxon>eudicotyledons</taxon>
        <taxon>Gunneridae</taxon>
        <taxon>Pentapetalae</taxon>
        <taxon>rosids</taxon>
        <taxon>fabids</taxon>
        <taxon>Rosales</taxon>
        <taxon>Rosaceae</taxon>
        <taxon>Rosoideae</taxon>
        <taxon>Rosoideae incertae sedis</taxon>
        <taxon>Rosa</taxon>
    </lineage>
</organism>
<gene>
    <name evidence="3" type="ORF">RchiOBHm_Chr4g0414041</name>
    <name evidence="2" type="ORF">RchiOBHm_Chr5g0034731</name>
</gene>
<protein>
    <submittedName>
        <fullName evidence="3">Uncharacterized protein</fullName>
    </submittedName>
</protein>
<reference evidence="3 4" key="1">
    <citation type="journal article" date="2018" name="Nat. Genet.">
        <title>The Rosa genome provides new insights in the design of modern roses.</title>
        <authorList>
            <person name="Bendahmane M."/>
        </authorList>
    </citation>
    <scope>NUCLEOTIDE SEQUENCE [LARGE SCALE GENOMIC DNA]</scope>
    <source>
        <strain evidence="4">cv. Old Blush</strain>
    </source>
</reference>
<keyword evidence="1" id="KW-1133">Transmembrane helix</keyword>
<keyword evidence="4" id="KW-1185">Reference proteome</keyword>
<name>A0A2P6QWD5_ROSCH</name>
<evidence type="ECO:0000313" key="3">
    <source>
        <dbReference type="EMBL" id="PRQ38449.1"/>
    </source>
</evidence>
<dbReference type="Proteomes" id="UP000238479">
    <property type="component" value="Chromosome 5"/>
</dbReference>
<dbReference type="Proteomes" id="UP000238479">
    <property type="component" value="Chromosome 4"/>
</dbReference>
<dbReference type="AlphaFoldDB" id="A0A2P6QWD5"/>
<feature type="transmembrane region" description="Helical" evidence="1">
    <location>
        <begin position="36"/>
        <end position="55"/>
    </location>
</feature>
<evidence type="ECO:0000313" key="2">
    <source>
        <dbReference type="EMBL" id="PRQ31370.1"/>
    </source>
</evidence>
<keyword evidence="1" id="KW-0812">Transmembrane</keyword>
<dbReference type="Gramene" id="PRQ31370">
    <property type="protein sequence ID" value="PRQ31370"/>
    <property type="gene ID" value="RchiOBHm_Chr5g0034731"/>
</dbReference>
<evidence type="ECO:0000256" key="1">
    <source>
        <dbReference type="SAM" id="Phobius"/>
    </source>
</evidence>
<dbReference type="Gramene" id="PRQ38449">
    <property type="protein sequence ID" value="PRQ38449"/>
    <property type="gene ID" value="RchiOBHm_Chr4g0414041"/>
</dbReference>
<evidence type="ECO:0000313" key="4">
    <source>
        <dbReference type="Proteomes" id="UP000238479"/>
    </source>
</evidence>
<accession>A0A2P6QWD5</accession>
<sequence length="57" mass="6559">MSQSSPVHGNNNSNFQQARSLNQISNPLLIVRASRVSAIILYCEWFLYVFGFILVKW</sequence>
<dbReference type="EMBL" id="PDCK01000042">
    <property type="protein sequence ID" value="PRQ38449.1"/>
    <property type="molecule type" value="Genomic_DNA"/>
</dbReference>
<proteinExistence type="predicted"/>
<dbReference type="EMBL" id="PDCK01000043">
    <property type="protein sequence ID" value="PRQ31370.1"/>
    <property type="molecule type" value="Genomic_DNA"/>
</dbReference>
<comment type="caution">
    <text evidence="3">The sequence shown here is derived from an EMBL/GenBank/DDBJ whole genome shotgun (WGS) entry which is preliminary data.</text>
</comment>
<keyword evidence="1" id="KW-0472">Membrane</keyword>